<keyword evidence="9" id="KW-0067">ATP-binding</keyword>
<reference evidence="13 14" key="1">
    <citation type="submission" date="2018-06" db="EMBL/GenBank/DDBJ databases">
        <authorList>
            <consortium name="Pathogen Informatics"/>
            <person name="Doyle S."/>
        </authorList>
    </citation>
    <scope>NUCLEOTIDE SEQUENCE [LARGE SCALE GENOMIC DNA]</scope>
    <source>
        <strain evidence="13 14">NCTC11087</strain>
    </source>
</reference>
<name>A0A380LLU4_9FIRM</name>
<evidence type="ECO:0000256" key="5">
    <source>
        <dbReference type="ARBA" id="ARBA00022679"/>
    </source>
</evidence>
<evidence type="ECO:0000259" key="12">
    <source>
        <dbReference type="PROSITE" id="PS51163"/>
    </source>
</evidence>
<dbReference type="AlphaFoldDB" id="A0A380LLU4"/>
<dbReference type="GO" id="GO:0005524">
    <property type="term" value="F:ATP binding"/>
    <property type="evidence" value="ECO:0007669"/>
    <property type="project" value="UniProtKB-KW"/>
</dbReference>
<keyword evidence="14" id="KW-1185">Reference proteome</keyword>
<dbReference type="RefSeq" id="WP_022790661.1">
    <property type="nucleotide sequence ID" value="NZ_UHFX01000003.1"/>
</dbReference>
<proteinExistence type="inferred from homology"/>
<dbReference type="Proteomes" id="UP000255523">
    <property type="component" value="Unassembled WGS sequence"/>
</dbReference>
<evidence type="ECO:0000256" key="11">
    <source>
        <dbReference type="ARBA" id="ARBA00048366"/>
    </source>
</evidence>
<evidence type="ECO:0000256" key="8">
    <source>
        <dbReference type="ARBA" id="ARBA00022741"/>
    </source>
</evidence>
<dbReference type="GO" id="GO:0006450">
    <property type="term" value="P:regulation of translational fidelity"/>
    <property type="evidence" value="ECO:0007669"/>
    <property type="project" value="TreeGrafter"/>
</dbReference>
<keyword evidence="8" id="KW-0547">Nucleotide-binding</keyword>
<organism evidence="13 14">
    <name type="scientific">Faecalicoccus pleomorphus</name>
    <dbReference type="NCBI Taxonomy" id="1323"/>
    <lineage>
        <taxon>Bacteria</taxon>
        <taxon>Bacillati</taxon>
        <taxon>Bacillota</taxon>
        <taxon>Erysipelotrichia</taxon>
        <taxon>Erysipelotrichales</taxon>
        <taxon>Erysipelotrichaceae</taxon>
        <taxon>Faecalicoccus</taxon>
    </lineage>
</organism>
<sequence>MRTYSKEEINAVAYALQNHKIIALPTDTVYGVGVMYGDLKDLQRLKNAKHRPETKPIPMMVSSIEHMEQVAVVDERVKKIAERFLPGALTLVLKVKDNVPKEYTNGLDTIAIRIPDEPFILRVIDELNTPLLVTSANQSGAKTALTSDDVLEQLPDIDGLVLGKCRALQASTIVDCTQEKLKILRPGPITLEQLEACL</sequence>
<dbReference type="PROSITE" id="PS51163">
    <property type="entry name" value="YRDC"/>
    <property type="match status" value="1"/>
</dbReference>
<dbReference type="GO" id="GO:0008033">
    <property type="term" value="P:tRNA processing"/>
    <property type="evidence" value="ECO:0007669"/>
    <property type="project" value="UniProtKB-KW"/>
</dbReference>
<keyword evidence="6" id="KW-0819">tRNA processing</keyword>
<dbReference type="InterPro" id="IPR006070">
    <property type="entry name" value="Sua5-like_dom"/>
</dbReference>
<dbReference type="InterPro" id="IPR050156">
    <property type="entry name" value="TC-AMP_synthase_SUA5"/>
</dbReference>
<dbReference type="EMBL" id="UHFX01000003">
    <property type="protein sequence ID" value="SUO04828.1"/>
    <property type="molecule type" value="Genomic_DNA"/>
</dbReference>
<evidence type="ECO:0000313" key="14">
    <source>
        <dbReference type="Proteomes" id="UP000255523"/>
    </source>
</evidence>
<gene>
    <name evidence="13" type="primary">rimN</name>
    <name evidence="13" type="ORF">NCTC11087_01755</name>
</gene>
<dbReference type="GeneID" id="77462698"/>
<comment type="catalytic activity">
    <reaction evidence="11">
        <text>L-threonine + hydrogencarbonate + ATP = L-threonylcarbamoyladenylate + diphosphate + H2O</text>
        <dbReference type="Rhea" id="RHEA:36407"/>
        <dbReference type="ChEBI" id="CHEBI:15377"/>
        <dbReference type="ChEBI" id="CHEBI:17544"/>
        <dbReference type="ChEBI" id="CHEBI:30616"/>
        <dbReference type="ChEBI" id="CHEBI:33019"/>
        <dbReference type="ChEBI" id="CHEBI:57926"/>
        <dbReference type="ChEBI" id="CHEBI:73682"/>
        <dbReference type="EC" id="2.7.7.87"/>
    </reaction>
</comment>
<evidence type="ECO:0000256" key="9">
    <source>
        <dbReference type="ARBA" id="ARBA00022840"/>
    </source>
</evidence>
<comment type="subcellular location">
    <subcellularLocation>
        <location evidence="1">Cytoplasm</location>
    </subcellularLocation>
</comment>
<dbReference type="Pfam" id="PF01300">
    <property type="entry name" value="Sua5_yciO_yrdC"/>
    <property type="match status" value="1"/>
</dbReference>
<keyword evidence="4" id="KW-0963">Cytoplasm</keyword>
<dbReference type="GO" id="GO:0005737">
    <property type="term" value="C:cytoplasm"/>
    <property type="evidence" value="ECO:0007669"/>
    <property type="project" value="UniProtKB-SubCell"/>
</dbReference>
<evidence type="ECO:0000256" key="3">
    <source>
        <dbReference type="ARBA" id="ARBA00012584"/>
    </source>
</evidence>
<evidence type="ECO:0000313" key="13">
    <source>
        <dbReference type="EMBL" id="SUO04828.1"/>
    </source>
</evidence>
<protein>
    <recommendedName>
        <fullName evidence="10">L-threonylcarbamoyladenylate synthase</fullName>
        <ecNumber evidence="3">2.7.7.87</ecNumber>
    </recommendedName>
    <alternativeName>
        <fullName evidence="10">L-threonylcarbamoyladenylate synthase</fullName>
    </alternativeName>
</protein>
<feature type="domain" description="YrdC-like" evidence="12">
    <location>
        <begin position="6"/>
        <end position="189"/>
    </location>
</feature>
<comment type="similarity">
    <text evidence="2">Belongs to the SUA5 family.</text>
</comment>
<dbReference type="SUPFAM" id="SSF55821">
    <property type="entry name" value="YrdC/RibB"/>
    <property type="match status" value="1"/>
</dbReference>
<dbReference type="GO" id="GO:0061710">
    <property type="term" value="F:L-threonylcarbamoyladenylate synthase"/>
    <property type="evidence" value="ECO:0007669"/>
    <property type="project" value="UniProtKB-EC"/>
</dbReference>
<evidence type="ECO:0000256" key="4">
    <source>
        <dbReference type="ARBA" id="ARBA00022490"/>
    </source>
</evidence>
<dbReference type="OrthoDB" id="9814580at2"/>
<keyword evidence="5" id="KW-0808">Transferase</keyword>
<evidence type="ECO:0000256" key="6">
    <source>
        <dbReference type="ARBA" id="ARBA00022694"/>
    </source>
</evidence>
<dbReference type="EC" id="2.7.7.87" evidence="3"/>
<evidence type="ECO:0000256" key="1">
    <source>
        <dbReference type="ARBA" id="ARBA00004496"/>
    </source>
</evidence>
<evidence type="ECO:0000256" key="7">
    <source>
        <dbReference type="ARBA" id="ARBA00022695"/>
    </source>
</evidence>
<dbReference type="GO" id="GO:0000049">
    <property type="term" value="F:tRNA binding"/>
    <property type="evidence" value="ECO:0007669"/>
    <property type="project" value="TreeGrafter"/>
</dbReference>
<dbReference type="PANTHER" id="PTHR17490">
    <property type="entry name" value="SUA5"/>
    <property type="match status" value="1"/>
</dbReference>
<dbReference type="NCBIfam" id="TIGR00057">
    <property type="entry name" value="L-threonylcarbamoyladenylate synthase"/>
    <property type="match status" value="1"/>
</dbReference>
<dbReference type="InterPro" id="IPR017945">
    <property type="entry name" value="DHBP_synth_RibB-like_a/b_dom"/>
</dbReference>
<accession>A0A380LLU4</accession>
<keyword evidence="7" id="KW-0548">Nucleotidyltransferase</keyword>
<evidence type="ECO:0000256" key="10">
    <source>
        <dbReference type="ARBA" id="ARBA00029774"/>
    </source>
</evidence>
<dbReference type="Gene3D" id="3.90.870.10">
    <property type="entry name" value="DHBP synthase"/>
    <property type="match status" value="1"/>
</dbReference>
<dbReference type="GO" id="GO:0003725">
    <property type="term" value="F:double-stranded RNA binding"/>
    <property type="evidence" value="ECO:0007669"/>
    <property type="project" value="InterPro"/>
</dbReference>
<dbReference type="PANTHER" id="PTHR17490:SF16">
    <property type="entry name" value="THREONYLCARBAMOYL-AMP SYNTHASE"/>
    <property type="match status" value="1"/>
</dbReference>
<evidence type="ECO:0000256" key="2">
    <source>
        <dbReference type="ARBA" id="ARBA00007663"/>
    </source>
</evidence>